<dbReference type="RefSeq" id="WP_091664181.1">
    <property type="nucleotide sequence ID" value="NZ_FONT01000012.1"/>
</dbReference>
<sequence length="127" mass="14683">MSHTFHDKKPIFQQIKEKVEDQIVNDQLKEHDQIPSTTQMVQFYKVNHLTIAKGMNLLVDEGIIYKKRGVGMFVEEGAKEKLMHQRKEAFADNYVIPMIQEADKLGLTERDIINLIKEMKGRGPDGD</sequence>
<feature type="domain" description="HTH gntR-type" evidence="4">
    <location>
        <begin position="9"/>
        <end position="77"/>
    </location>
</feature>
<keyword evidence="3" id="KW-0804">Transcription</keyword>
<dbReference type="Proteomes" id="UP000199516">
    <property type="component" value="Unassembled WGS sequence"/>
</dbReference>
<dbReference type="CDD" id="cd07377">
    <property type="entry name" value="WHTH_GntR"/>
    <property type="match status" value="1"/>
</dbReference>
<dbReference type="InterPro" id="IPR036390">
    <property type="entry name" value="WH_DNA-bd_sf"/>
</dbReference>
<keyword evidence="2 5" id="KW-0238">DNA-binding</keyword>
<dbReference type="OrthoDB" id="162505at2"/>
<dbReference type="PANTHER" id="PTHR38445">
    <property type="entry name" value="HTH-TYPE TRANSCRIPTIONAL REPRESSOR YTRA"/>
    <property type="match status" value="1"/>
</dbReference>
<dbReference type="STRING" id="930128.SAMN05192532_11227"/>
<dbReference type="Gene3D" id="1.10.10.10">
    <property type="entry name" value="Winged helix-like DNA-binding domain superfamily/Winged helix DNA-binding domain"/>
    <property type="match status" value="1"/>
</dbReference>
<dbReference type="PANTHER" id="PTHR38445:SF10">
    <property type="entry name" value="GNTR-FAMILY TRANSCRIPTIONAL REGULATOR"/>
    <property type="match status" value="1"/>
</dbReference>
<evidence type="ECO:0000256" key="2">
    <source>
        <dbReference type="ARBA" id="ARBA00023125"/>
    </source>
</evidence>
<evidence type="ECO:0000313" key="6">
    <source>
        <dbReference type="Proteomes" id="UP000199516"/>
    </source>
</evidence>
<proteinExistence type="predicted"/>
<accession>A0A1I2FGU9</accession>
<organism evidence="5 6">
    <name type="scientific">Alteribacillus iranensis</name>
    <dbReference type="NCBI Taxonomy" id="930128"/>
    <lineage>
        <taxon>Bacteria</taxon>
        <taxon>Bacillati</taxon>
        <taxon>Bacillota</taxon>
        <taxon>Bacilli</taxon>
        <taxon>Bacillales</taxon>
        <taxon>Bacillaceae</taxon>
        <taxon>Alteribacillus</taxon>
    </lineage>
</organism>
<dbReference type="SMART" id="SM00345">
    <property type="entry name" value="HTH_GNTR"/>
    <property type="match status" value="1"/>
</dbReference>
<dbReference type="GO" id="GO:0003700">
    <property type="term" value="F:DNA-binding transcription factor activity"/>
    <property type="evidence" value="ECO:0007669"/>
    <property type="project" value="InterPro"/>
</dbReference>
<protein>
    <submittedName>
        <fullName evidence="5">DNA-binding transcriptional regulator YhcF, GntR family</fullName>
    </submittedName>
</protein>
<dbReference type="GO" id="GO:0003677">
    <property type="term" value="F:DNA binding"/>
    <property type="evidence" value="ECO:0007669"/>
    <property type="project" value="UniProtKB-KW"/>
</dbReference>
<dbReference type="EMBL" id="FONT01000012">
    <property type="protein sequence ID" value="SFF04642.1"/>
    <property type="molecule type" value="Genomic_DNA"/>
</dbReference>
<gene>
    <name evidence="5" type="ORF">SAMN05192532_11227</name>
</gene>
<dbReference type="SUPFAM" id="SSF46785">
    <property type="entry name" value="Winged helix' DNA-binding domain"/>
    <property type="match status" value="1"/>
</dbReference>
<dbReference type="Pfam" id="PF00392">
    <property type="entry name" value="GntR"/>
    <property type="match status" value="1"/>
</dbReference>
<dbReference type="InterPro" id="IPR036388">
    <property type="entry name" value="WH-like_DNA-bd_sf"/>
</dbReference>
<evidence type="ECO:0000259" key="4">
    <source>
        <dbReference type="PROSITE" id="PS50949"/>
    </source>
</evidence>
<keyword evidence="1" id="KW-0805">Transcription regulation</keyword>
<evidence type="ECO:0000256" key="3">
    <source>
        <dbReference type="ARBA" id="ARBA00023163"/>
    </source>
</evidence>
<name>A0A1I2FGU9_9BACI</name>
<dbReference type="AlphaFoldDB" id="A0A1I2FGU9"/>
<evidence type="ECO:0000256" key="1">
    <source>
        <dbReference type="ARBA" id="ARBA00023015"/>
    </source>
</evidence>
<dbReference type="InterPro" id="IPR000524">
    <property type="entry name" value="Tscrpt_reg_HTH_GntR"/>
</dbReference>
<evidence type="ECO:0000313" key="5">
    <source>
        <dbReference type="EMBL" id="SFF04642.1"/>
    </source>
</evidence>
<keyword evidence="6" id="KW-1185">Reference proteome</keyword>
<reference evidence="5 6" key="1">
    <citation type="submission" date="2016-10" db="EMBL/GenBank/DDBJ databases">
        <authorList>
            <person name="de Groot N.N."/>
        </authorList>
    </citation>
    <scope>NUCLEOTIDE SEQUENCE [LARGE SCALE GENOMIC DNA]</scope>
    <source>
        <strain evidence="5 6">DSM 23995</strain>
    </source>
</reference>
<dbReference type="PROSITE" id="PS50949">
    <property type="entry name" value="HTH_GNTR"/>
    <property type="match status" value="1"/>
</dbReference>